<feature type="compositionally biased region" description="Basic and acidic residues" evidence="1">
    <location>
        <begin position="56"/>
        <end position="65"/>
    </location>
</feature>
<feature type="chain" id="PRO_5047292418" description="FAD/FMN-containing dehydrogenase" evidence="2">
    <location>
        <begin position="24"/>
        <end position="77"/>
    </location>
</feature>
<reference evidence="3 4" key="1">
    <citation type="submission" date="2021-11" db="EMBL/GenBank/DDBJ databases">
        <title>Draft genome sequence of Paenibacillus profundus YoMME, a new Gram-positive bacteria with exoelectrogenic properties.</title>
        <authorList>
            <person name="Hubenova Y."/>
            <person name="Hubenova E."/>
            <person name="Manasiev Y."/>
            <person name="Peykov S."/>
            <person name="Mitov M."/>
        </authorList>
    </citation>
    <scope>NUCLEOTIDE SEQUENCE [LARGE SCALE GENOMIC DNA]</scope>
    <source>
        <strain evidence="3 4">YoMME</strain>
    </source>
</reference>
<sequence length="77" mass="8739">MKKSVLAITVLATVFVMGTAAYAAVDDSGFGQMLPWMKQMHPSMNENELEQMYNDCHGRNGERTRGMMQNDIPAEWR</sequence>
<proteinExistence type="predicted"/>
<keyword evidence="2" id="KW-0732">Signal</keyword>
<evidence type="ECO:0000313" key="4">
    <source>
        <dbReference type="Proteomes" id="UP001199916"/>
    </source>
</evidence>
<dbReference type="RefSeq" id="WP_233696241.1">
    <property type="nucleotide sequence ID" value="NZ_JAJNBZ010000004.1"/>
</dbReference>
<gene>
    <name evidence="3" type="ORF">LQV63_07575</name>
</gene>
<dbReference type="EMBL" id="JAJNBZ010000004">
    <property type="protein sequence ID" value="MCE5169166.1"/>
    <property type="molecule type" value="Genomic_DNA"/>
</dbReference>
<accession>A0ABS8YB21</accession>
<evidence type="ECO:0000256" key="1">
    <source>
        <dbReference type="SAM" id="MobiDB-lite"/>
    </source>
</evidence>
<keyword evidence="4" id="KW-1185">Reference proteome</keyword>
<name>A0ABS8YB21_9BACL</name>
<evidence type="ECO:0000313" key="3">
    <source>
        <dbReference type="EMBL" id="MCE5169166.1"/>
    </source>
</evidence>
<protein>
    <recommendedName>
        <fullName evidence="5">FAD/FMN-containing dehydrogenase</fullName>
    </recommendedName>
</protein>
<feature type="region of interest" description="Disordered" evidence="1">
    <location>
        <begin position="56"/>
        <end position="77"/>
    </location>
</feature>
<comment type="caution">
    <text evidence="3">The sequence shown here is derived from an EMBL/GenBank/DDBJ whole genome shotgun (WGS) entry which is preliminary data.</text>
</comment>
<feature type="signal peptide" evidence="2">
    <location>
        <begin position="1"/>
        <end position="23"/>
    </location>
</feature>
<organism evidence="3 4">
    <name type="scientific">Paenibacillus profundus</name>
    <dbReference type="NCBI Taxonomy" id="1173085"/>
    <lineage>
        <taxon>Bacteria</taxon>
        <taxon>Bacillati</taxon>
        <taxon>Bacillota</taxon>
        <taxon>Bacilli</taxon>
        <taxon>Bacillales</taxon>
        <taxon>Paenibacillaceae</taxon>
        <taxon>Paenibacillus</taxon>
    </lineage>
</organism>
<evidence type="ECO:0008006" key="5">
    <source>
        <dbReference type="Google" id="ProtNLM"/>
    </source>
</evidence>
<dbReference type="Proteomes" id="UP001199916">
    <property type="component" value="Unassembled WGS sequence"/>
</dbReference>
<evidence type="ECO:0000256" key="2">
    <source>
        <dbReference type="SAM" id="SignalP"/>
    </source>
</evidence>